<feature type="compositionally biased region" description="Basic and acidic residues" evidence="1">
    <location>
        <begin position="40"/>
        <end position="51"/>
    </location>
</feature>
<sequence length="906" mass="102573">MSSMLRQPSHSSSLSNSTASPKSGSGFKFFKKRSSTVGTLRDDHGSSDKIYEPQSSDKIPTSPLFSLPDLDLSRSHSGLPSPDSFVAATHDSEYLHLRENIRKLRKPPFGPDPKKVDAVWEVYKKFRDESLQLCSSLLQKSRKESLMLPRQQLNEMWVCDNGHRRLTIVPIPENNGRNTSLESNVGPLDTRSSNSASITETALPFQVNDQWLAAIHEYKAVQESMLENIRASLVATYKLYEPEATERQIEAFLNDKNLRKTLILKWRDESIHRMKSEKLLFWEQYKIRSLNYDRLRLDLKAVEKLFGEAQEGEAPNMLIREHVIAKNGDTILEFANGGSEIHPILRFRVSSHLLAAASPLFAQFLSTQKPENTPLDMMNQLPPAQPARYKCKDGMEVKVYRMPQVELNKHDSLVILLHAAHMHTSKVPRQVDFPVFVSIAEVCLKYHCTSPLELQVEYQWLPEWIHLIGDDNIDGFLIISYAFGLRRIFTRMSKSAILNAVDEEEIRSKEHWPPAVRDKIIATRAAKLAQVQECCTKAMGEYFRSPAKSTDRSSSVGSLQLTSLPRCPRSSHLCDATNLGWVMLVYNELRILPMIMKDVGFLDLPAAPKRSLKELVDCLRLMPSAPSVHSGVCDYAAAFRSDINDIYNSVQGLTLRDVAGRNGWALSKHAGPTEDRYDDLARDLVELEAPLEYSKETKRSEALSNEDINLRILSHLEDMNDLNAAAMIDKTFYQAYKRNEASLLKNVMKAERRRTMSQLCADPTAIRQPVRGEDPWPSRPSVSIPPAVEHKSLAVDKTKFPSQASTARENLNDLYDASPVFSPVSPLPYDELPMSEEEAQKILWPDDEPSTSSSKAPSMNGNVRETTEKFLLGQVSHIEDKARMFEDDKHLRDEKDQALGLGIYKR</sequence>
<feature type="region of interest" description="Disordered" evidence="1">
    <location>
        <begin position="1"/>
        <end position="63"/>
    </location>
</feature>
<dbReference type="Proteomes" id="UP000070700">
    <property type="component" value="Unassembled WGS sequence"/>
</dbReference>
<keyword evidence="3" id="KW-1185">Reference proteome</keyword>
<dbReference type="OrthoDB" id="5376710at2759"/>
<dbReference type="InParanoid" id="A0A132BBW1"/>
<name>A0A132BBW1_MOLSC</name>
<accession>A0A132BBW1</accession>
<evidence type="ECO:0000313" key="3">
    <source>
        <dbReference type="Proteomes" id="UP000070700"/>
    </source>
</evidence>
<evidence type="ECO:0008006" key="4">
    <source>
        <dbReference type="Google" id="ProtNLM"/>
    </source>
</evidence>
<reference evidence="2 3" key="1">
    <citation type="submission" date="2015-10" db="EMBL/GenBank/DDBJ databases">
        <title>Full genome of DAOMC 229536 Phialocephala scopiformis, a fungal endophyte of spruce producing the potent anti-insectan compound rugulosin.</title>
        <authorList>
            <consortium name="DOE Joint Genome Institute"/>
            <person name="Walker A.K."/>
            <person name="Frasz S.L."/>
            <person name="Seifert K.A."/>
            <person name="Miller J.D."/>
            <person name="Mondo S.J."/>
            <person name="Labutti K."/>
            <person name="Lipzen A."/>
            <person name="Dockter R."/>
            <person name="Kennedy M."/>
            <person name="Grigoriev I.V."/>
            <person name="Spatafora J.W."/>
        </authorList>
    </citation>
    <scope>NUCLEOTIDE SEQUENCE [LARGE SCALE GENOMIC DNA]</scope>
    <source>
        <strain evidence="2 3">CBS 120377</strain>
    </source>
</reference>
<protein>
    <recommendedName>
        <fullName evidence="4">BTB domain-containing protein</fullName>
    </recommendedName>
</protein>
<dbReference type="RefSeq" id="XP_018064108.1">
    <property type="nucleotide sequence ID" value="XM_018220642.1"/>
</dbReference>
<dbReference type="GeneID" id="28830368"/>
<dbReference type="EMBL" id="KQ947431">
    <property type="protein sequence ID" value="KUJ09753.1"/>
    <property type="molecule type" value="Genomic_DNA"/>
</dbReference>
<feature type="compositionally biased region" description="Low complexity" evidence="1">
    <location>
        <begin position="1"/>
        <end position="28"/>
    </location>
</feature>
<proteinExistence type="predicted"/>
<organism evidence="2 3">
    <name type="scientific">Mollisia scopiformis</name>
    <name type="common">Conifer needle endophyte fungus</name>
    <name type="synonym">Phialocephala scopiformis</name>
    <dbReference type="NCBI Taxonomy" id="149040"/>
    <lineage>
        <taxon>Eukaryota</taxon>
        <taxon>Fungi</taxon>
        <taxon>Dikarya</taxon>
        <taxon>Ascomycota</taxon>
        <taxon>Pezizomycotina</taxon>
        <taxon>Leotiomycetes</taxon>
        <taxon>Helotiales</taxon>
        <taxon>Mollisiaceae</taxon>
        <taxon>Mollisia</taxon>
    </lineage>
</organism>
<evidence type="ECO:0000256" key="1">
    <source>
        <dbReference type="SAM" id="MobiDB-lite"/>
    </source>
</evidence>
<dbReference type="KEGG" id="psco:LY89DRAFT_740825"/>
<gene>
    <name evidence="2" type="ORF">LY89DRAFT_740825</name>
</gene>
<evidence type="ECO:0000313" key="2">
    <source>
        <dbReference type="EMBL" id="KUJ09753.1"/>
    </source>
</evidence>
<dbReference type="AlphaFoldDB" id="A0A132BBW1"/>